<dbReference type="PANTHER" id="PTHR10091:SF0">
    <property type="entry name" value="GALACTOSE MUTAROTASE"/>
    <property type="match status" value="1"/>
</dbReference>
<dbReference type="InterPro" id="IPR014718">
    <property type="entry name" value="GH-type_carb-bd"/>
</dbReference>
<dbReference type="Gene3D" id="2.70.98.10">
    <property type="match status" value="1"/>
</dbReference>
<dbReference type="InterPro" id="IPR011013">
    <property type="entry name" value="Gal_mutarotase_sf_dom"/>
</dbReference>
<accession>A0A4P7GL17</accession>
<gene>
    <name evidence="4" type="ORF">EXE57_10185</name>
</gene>
<evidence type="ECO:0000256" key="2">
    <source>
        <dbReference type="ARBA" id="ARBA00023235"/>
    </source>
</evidence>
<comment type="similarity">
    <text evidence="1">Belongs to the aldose epimerase family.</text>
</comment>
<evidence type="ECO:0000313" key="4">
    <source>
        <dbReference type="EMBL" id="QBR92603.1"/>
    </source>
</evidence>
<keyword evidence="2" id="KW-0413">Isomerase</keyword>
<sequence length="300" mass="32007">MTTAGSLRLGGGEGELEVGLALLGARLTSVRVPWGERRREVTVGIGADADYLVSEAYQGASVGRYANRIGHGDLPLDGASHRLPTNDRGHTLHGGPEGFDRRSWSLVEHDRCRAVLELVSPDGDQGFPGTLRVRAAWEVSGPTLRTTYEAVTDAPTVVSLSSHPYFRLADEVDRHLLRVDADRYLPTDDTGLPTGSAAVAGSAYDLRAPTPVDPGLDHCWVLRGEGMRTVAELEGGGLLLSLATDQPGLQVYAGGGRVAGVALEPQHLPDAPHHPEWPSPVLRPGGTYRWCSEISVGPRP</sequence>
<dbReference type="Proteomes" id="UP000294894">
    <property type="component" value="Chromosome"/>
</dbReference>
<dbReference type="InterPro" id="IPR008183">
    <property type="entry name" value="Aldose_1/G6P_1-epimerase"/>
</dbReference>
<dbReference type="InterPro" id="IPR047215">
    <property type="entry name" value="Galactose_mutarotase-like"/>
</dbReference>
<dbReference type="GO" id="GO:0006006">
    <property type="term" value="P:glucose metabolic process"/>
    <property type="evidence" value="ECO:0007669"/>
    <property type="project" value="TreeGrafter"/>
</dbReference>
<evidence type="ECO:0000313" key="5">
    <source>
        <dbReference type="Proteomes" id="UP000294894"/>
    </source>
</evidence>
<dbReference type="KEGG" id="noy:EXE57_10185"/>
<dbReference type="AlphaFoldDB" id="A0A4P7GL17"/>
<dbReference type="SUPFAM" id="SSF74650">
    <property type="entry name" value="Galactose mutarotase-like"/>
    <property type="match status" value="1"/>
</dbReference>
<name>A0A4P7GL17_9ACTN</name>
<protein>
    <submittedName>
        <fullName evidence="4">Galactose mutarotase</fullName>
    </submittedName>
</protein>
<dbReference type="CDD" id="cd09019">
    <property type="entry name" value="galactose_mutarotase_like"/>
    <property type="match status" value="1"/>
</dbReference>
<dbReference type="GO" id="GO:0005737">
    <property type="term" value="C:cytoplasm"/>
    <property type="evidence" value="ECO:0007669"/>
    <property type="project" value="TreeGrafter"/>
</dbReference>
<dbReference type="GO" id="GO:0033499">
    <property type="term" value="P:galactose catabolic process via UDP-galactose, Leloir pathway"/>
    <property type="evidence" value="ECO:0007669"/>
    <property type="project" value="TreeGrafter"/>
</dbReference>
<dbReference type="PANTHER" id="PTHR10091">
    <property type="entry name" value="ALDOSE-1-EPIMERASE"/>
    <property type="match status" value="1"/>
</dbReference>
<dbReference type="RefSeq" id="WP_135077185.1">
    <property type="nucleotide sequence ID" value="NZ_CP038267.1"/>
</dbReference>
<dbReference type="GO" id="GO:0004034">
    <property type="term" value="F:aldose 1-epimerase activity"/>
    <property type="evidence" value="ECO:0007669"/>
    <property type="project" value="TreeGrafter"/>
</dbReference>
<organism evidence="4 5">
    <name type="scientific">Nocardioides euryhalodurans</name>
    <dbReference type="NCBI Taxonomy" id="2518370"/>
    <lineage>
        <taxon>Bacteria</taxon>
        <taxon>Bacillati</taxon>
        <taxon>Actinomycetota</taxon>
        <taxon>Actinomycetes</taxon>
        <taxon>Propionibacteriales</taxon>
        <taxon>Nocardioidaceae</taxon>
        <taxon>Nocardioides</taxon>
    </lineage>
</organism>
<evidence type="ECO:0000256" key="1">
    <source>
        <dbReference type="ARBA" id="ARBA00006206"/>
    </source>
</evidence>
<proteinExistence type="inferred from homology"/>
<dbReference type="GO" id="GO:0030246">
    <property type="term" value="F:carbohydrate binding"/>
    <property type="evidence" value="ECO:0007669"/>
    <property type="project" value="InterPro"/>
</dbReference>
<keyword evidence="5" id="KW-1185">Reference proteome</keyword>
<dbReference type="EMBL" id="CP038267">
    <property type="protein sequence ID" value="QBR92603.1"/>
    <property type="molecule type" value="Genomic_DNA"/>
</dbReference>
<reference evidence="4 5" key="1">
    <citation type="submission" date="2019-03" db="EMBL/GenBank/DDBJ databases">
        <title>Three New Species of Nocardioides, Nocardioides euryhalodurans sp. nov., Nocardioides seonyuensis sp. nov. and Nocardioides eburneoflavus sp. nov., Iolated from Soil.</title>
        <authorList>
            <person name="Roh S.G."/>
            <person name="Lee C."/>
            <person name="Kim M.-K."/>
            <person name="Kim S.B."/>
        </authorList>
    </citation>
    <scope>NUCLEOTIDE SEQUENCE [LARGE SCALE GENOMIC DNA]</scope>
    <source>
        <strain evidence="4 5">MMS17-SY117</strain>
    </source>
</reference>
<keyword evidence="3" id="KW-0119">Carbohydrate metabolism</keyword>
<evidence type="ECO:0000256" key="3">
    <source>
        <dbReference type="ARBA" id="ARBA00023277"/>
    </source>
</evidence>
<dbReference type="OrthoDB" id="9779408at2"/>
<dbReference type="Pfam" id="PF01263">
    <property type="entry name" value="Aldose_epim"/>
    <property type="match status" value="1"/>
</dbReference>